<organism evidence="7 8">
    <name type="scientific">Strongylocentrotus purpuratus</name>
    <name type="common">Purple sea urchin</name>
    <dbReference type="NCBI Taxonomy" id="7668"/>
    <lineage>
        <taxon>Eukaryota</taxon>
        <taxon>Metazoa</taxon>
        <taxon>Echinodermata</taxon>
        <taxon>Eleutherozoa</taxon>
        <taxon>Echinozoa</taxon>
        <taxon>Echinoidea</taxon>
        <taxon>Euechinoidea</taxon>
        <taxon>Echinacea</taxon>
        <taxon>Camarodonta</taxon>
        <taxon>Echinidea</taxon>
        <taxon>Strongylocentrotidae</taxon>
        <taxon>Strongylocentrotus</taxon>
    </lineage>
</organism>
<dbReference type="AlphaFoldDB" id="A0A7M7NL97"/>
<evidence type="ECO:0000259" key="6">
    <source>
        <dbReference type="Pfam" id="PF04116"/>
    </source>
</evidence>
<comment type="subcellular location">
    <subcellularLocation>
        <location evidence="1">Membrane</location>
    </subcellularLocation>
</comment>
<dbReference type="GO" id="GO:0000254">
    <property type="term" value="F:C-4 methylsterol oxidase activity"/>
    <property type="evidence" value="ECO:0000318"/>
    <property type="project" value="GO_Central"/>
</dbReference>
<dbReference type="GO" id="GO:0005789">
    <property type="term" value="C:endoplasmic reticulum membrane"/>
    <property type="evidence" value="ECO:0000318"/>
    <property type="project" value="GO_Central"/>
</dbReference>
<name>A0A7M7NL97_STRPU</name>
<sequence length="361" mass="41343">MMGDNESRDETCCYSGKASLEKEAAIDIKDAEQEQKSRLSRFCEVFAKIALIVGGFIIVLGALRNTLTYYLQLFWGVSGNFWMRQWGKVYDVFEGDILNISITMLVLIIVQYWLVCAFFLIVDLVRPSFIIKYKIQPTQNDPIPEGKLRKAVLTVLANQTVVVFPIAVGVYHLMGWRGCGFSAAELPSFQWVMLELFVFLIVEEFGFYYSHRLSHHPRLYKYVHKKHHEWTAPISVVAIYAHPIEHIFSNTLPVVLGPLIMGSHIATLTMWAMLAQASAINSHCGYHLPLMPSPEAHDFHHLKFTNNFGTLGFLDRLHGTDELFRKTKPYHRHFLLLGLTPVSQTFPDDSRCKNIECDKDE</sequence>
<feature type="transmembrane region" description="Helical" evidence="5">
    <location>
        <begin position="45"/>
        <end position="63"/>
    </location>
</feature>
<protein>
    <recommendedName>
        <fullName evidence="6">Fatty acid hydroxylase domain-containing protein</fullName>
    </recommendedName>
</protein>
<dbReference type="InterPro" id="IPR050307">
    <property type="entry name" value="Sterol_Desaturase_Related"/>
</dbReference>
<keyword evidence="3 5" id="KW-1133">Transmembrane helix</keyword>
<dbReference type="KEGG" id="spu:590604"/>
<feature type="transmembrane region" description="Helical" evidence="5">
    <location>
        <begin position="191"/>
        <end position="209"/>
    </location>
</feature>
<evidence type="ECO:0000256" key="3">
    <source>
        <dbReference type="ARBA" id="ARBA00022989"/>
    </source>
</evidence>
<evidence type="ECO:0000256" key="5">
    <source>
        <dbReference type="SAM" id="Phobius"/>
    </source>
</evidence>
<dbReference type="OrthoDB" id="408954at2759"/>
<evidence type="ECO:0000256" key="2">
    <source>
        <dbReference type="ARBA" id="ARBA00022692"/>
    </source>
</evidence>
<evidence type="ECO:0000256" key="4">
    <source>
        <dbReference type="ARBA" id="ARBA00023136"/>
    </source>
</evidence>
<feature type="domain" description="Fatty acid hydroxylase" evidence="6">
    <location>
        <begin position="197"/>
        <end position="320"/>
    </location>
</feature>
<evidence type="ECO:0000313" key="8">
    <source>
        <dbReference type="Proteomes" id="UP000007110"/>
    </source>
</evidence>
<feature type="transmembrane region" description="Helical" evidence="5">
    <location>
        <begin position="151"/>
        <end position="171"/>
    </location>
</feature>
<proteinExistence type="predicted"/>
<dbReference type="GO" id="GO:0005506">
    <property type="term" value="F:iron ion binding"/>
    <property type="evidence" value="ECO:0007669"/>
    <property type="project" value="InterPro"/>
</dbReference>
<dbReference type="InterPro" id="IPR006694">
    <property type="entry name" value="Fatty_acid_hydroxylase"/>
</dbReference>
<dbReference type="RefSeq" id="XP_030836432.1">
    <property type="nucleotide sequence ID" value="XM_030980572.1"/>
</dbReference>
<reference evidence="7" key="2">
    <citation type="submission" date="2021-01" db="UniProtKB">
        <authorList>
            <consortium name="EnsemblMetazoa"/>
        </authorList>
    </citation>
    <scope>IDENTIFICATION</scope>
</reference>
<dbReference type="GeneID" id="590604"/>
<keyword evidence="4 5" id="KW-0472">Membrane</keyword>
<keyword evidence="8" id="KW-1185">Reference proteome</keyword>
<dbReference type="InParanoid" id="A0A7M7NL97"/>
<dbReference type="EnsemblMetazoa" id="XM_030980572">
    <property type="protein sequence ID" value="XP_030836432"/>
    <property type="gene ID" value="LOC590604"/>
</dbReference>
<reference evidence="8" key="1">
    <citation type="submission" date="2015-02" db="EMBL/GenBank/DDBJ databases">
        <title>Genome sequencing for Strongylocentrotus purpuratus.</title>
        <authorList>
            <person name="Murali S."/>
            <person name="Liu Y."/>
            <person name="Vee V."/>
            <person name="English A."/>
            <person name="Wang M."/>
            <person name="Skinner E."/>
            <person name="Han Y."/>
            <person name="Muzny D.M."/>
            <person name="Worley K.C."/>
            <person name="Gibbs R.A."/>
        </authorList>
    </citation>
    <scope>NUCLEOTIDE SEQUENCE</scope>
</reference>
<dbReference type="Proteomes" id="UP000007110">
    <property type="component" value="Unassembled WGS sequence"/>
</dbReference>
<dbReference type="Pfam" id="PF04116">
    <property type="entry name" value="FA_hydroxylase"/>
    <property type="match status" value="1"/>
</dbReference>
<accession>A0A7M7NL97</accession>
<evidence type="ECO:0000313" key="7">
    <source>
        <dbReference type="EnsemblMetazoa" id="XP_030836432"/>
    </source>
</evidence>
<dbReference type="PANTHER" id="PTHR11863">
    <property type="entry name" value="STEROL DESATURASE"/>
    <property type="match status" value="1"/>
</dbReference>
<keyword evidence="2 5" id="KW-0812">Transmembrane</keyword>
<feature type="transmembrane region" description="Helical" evidence="5">
    <location>
        <begin position="97"/>
        <end position="122"/>
    </location>
</feature>
<evidence type="ECO:0000256" key="1">
    <source>
        <dbReference type="ARBA" id="ARBA00004370"/>
    </source>
</evidence>
<dbReference type="GO" id="GO:0016126">
    <property type="term" value="P:sterol biosynthetic process"/>
    <property type="evidence" value="ECO:0000318"/>
    <property type="project" value="GO_Central"/>
</dbReference>
<dbReference type="OMA" id="DIRINQW"/>